<proteinExistence type="predicted"/>
<dbReference type="AlphaFoldDB" id="A0A834IPH9"/>
<evidence type="ECO:0000313" key="3">
    <source>
        <dbReference type="Proteomes" id="UP000625711"/>
    </source>
</evidence>
<organism evidence="2 3">
    <name type="scientific">Rhynchophorus ferrugineus</name>
    <name type="common">Red palm weevil</name>
    <name type="synonym">Curculio ferrugineus</name>
    <dbReference type="NCBI Taxonomy" id="354439"/>
    <lineage>
        <taxon>Eukaryota</taxon>
        <taxon>Metazoa</taxon>
        <taxon>Ecdysozoa</taxon>
        <taxon>Arthropoda</taxon>
        <taxon>Hexapoda</taxon>
        <taxon>Insecta</taxon>
        <taxon>Pterygota</taxon>
        <taxon>Neoptera</taxon>
        <taxon>Endopterygota</taxon>
        <taxon>Coleoptera</taxon>
        <taxon>Polyphaga</taxon>
        <taxon>Cucujiformia</taxon>
        <taxon>Curculionidae</taxon>
        <taxon>Dryophthorinae</taxon>
        <taxon>Rhynchophorus</taxon>
    </lineage>
</organism>
<accession>A0A834IPH9</accession>
<protein>
    <submittedName>
        <fullName evidence="2">Uncharacterized protein</fullName>
    </submittedName>
</protein>
<comment type="caution">
    <text evidence="2">The sequence shown here is derived from an EMBL/GenBank/DDBJ whole genome shotgun (WGS) entry which is preliminary data.</text>
</comment>
<name>A0A834IPH9_RHYFE</name>
<evidence type="ECO:0000256" key="1">
    <source>
        <dbReference type="SAM" id="MobiDB-lite"/>
    </source>
</evidence>
<reference evidence="2" key="1">
    <citation type="submission" date="2020-08" db="EMBL/GenBank/DDBJ databases">
        <title>Genome sequencing and assembly of the red palm weevil Rhynchophorus ferrugineus.</title>
        <authorList>
            <person name="Dias G.B."/>
            <person name="Bergman C.M."/>
            <person name="Manee M."/>
        </authorList>
    </citation>
    <scope>NUCLEOTIDE SEQUENCE</scope>
    <source>
        <strain evidence="2">AA-2017</strain>
        <tissue evidence="2">Whole larva</tissue>
    </source>
</reference>
<dbReference type="EMBL" id="JAACXV010000229">
    <property type="protein sequence ID" value="KAF7281680.1"/>
    <property type="molecule type" value="Genomic_DNA"/>
</dbReference>
<evidence type="ECO:0000313" key="2">
    <source>
        <dbReference type="EMBL" id="KAF7281680.1"/>
    </source>
</evidence>
<dbReference type="Proteomes" id="UP000625711">
    <property type="component" value="Unassembled WGS sequence"/>
</dbReference>
<keyword evidence="3" id="KW-1185">Reference proteome</keyword>
<sequence>MYVCLPPLSTGGAQFARLNLFSHAKTTIRGAHLRTPPVSDRRPGRVGSSSSHTTNDIRCILNFCFGNAGAMHNNTDEI</sequence>
<gene>
    <name evidence="2" type="ORF">GWI33_004402</name>
</gene>
<feature type="region of interest" description="Disordered" evidence="1">
    <location>
        <begin position="31"/>
        <end position="53"/>
    </location>
</feature>